<dbReference type="Proteomes" id="UP000885690">
    <property type="component" value="Unassembled WGS sequence"/>
</dbReference>
<accession>A0A7C0U783</accession>
<protein>
    <recommendedName>
        <fullName evidence="2">HD-GYP domain-containing protein</fullName>
    </recommendedName>
</protein>
<reference evidence="1" key="1">
    <citation type="journal article" date="2020" name="mSystems">
        <title>Genome- and Community-Level Interaction Insights into Carbon Utilization and Element Cycling Functions of Hydrothermarchaeota in Hydrothermal Sediment.</title>
        <authorList>
            <person name="Zhou Z."/>
            <person name="Liu Y."/>
            <person name="Xu W."/>
            <person name="Pan J."/>
            <person name="Luo Z.H."/>
            <person name="Li M."/>
        </authorList>
    </citation>
    <scope>NUCLEOTIDE SEQUENCE [LARGE SCALE GENOMIC DNA]</scope>
    <source>
        <strain evidence="1">HyVt-115</strain>
    </source>
</reference>
<proteinExistence type="predicted"/>
<organism evidence="1">
    <name type="scientific">Thermosulfidibacter takaii</name>
    <dbReference type="NCBI Taxonomy" id="412593"/>
    <lineage>
        <taxon>Bacteria</taxon>
        <taxon>Pseudomonadati</taxon>
        <taxon>Thermosulfidibacterota</taxon>
        <taxon>Thermosulfidibacteria</taxon>
        <taxon>Thermosulfidibacterales</taxon>
        <taxon>Thermosulfidibacteraceae</taxon>
    </lineage>
</organism>
<comment type="caution">
    <text evidence="1">The sequence shown here is derived from an EMBL/GenBank/DDBJ whole genome shotgun (WGS) entry which is preliminary data.</text>
</comment>
<sequence>MRRKAPGFLARIIHIADFYDAVTTPRVYNKSPFSPVEVVGVSDQSPWEIGLDPTQVTLTLSE</sequence>
<dbReference type="EMBL" id="DQWS01000165">
    <property type="protein sequence ID" value="HDD53293.1"/>
    <property type="molecule type" value="Genomic_DNA"/>
</dbReference>
<dbReference type="Gene3D" id="1.10.3210.10">
    <property type="entry name" value="Hypothetical protein af1432"/>
    <property type="match status" value="1"/>
</dbReference>
<gene>
    <name evidence="1" type="ORF">ENF32_04420</name>
</gene>
<dbReference type="AlphaFoldDB" id="A0A7C0U783"/>
<evidence type="ECO:0000313" key="1">
    <source>
        <dbReference type="EMBL" id="HDD53293.1"/>
    </source>
</evidence>
<name>A0A7C0U783_9BACT</name>
<evidence type="ECO:0008006" key="2">
    <source>
        <dbReference type="Google" id="ProtNLM"/>
    </source>
</evidence>